<dbReference type="AlphaFoldDB" id="A0A849VBN1"/>
<dbReference type="Proteomes" id="UP000586305">
    <property type="component" value="Unassembled WGS sequence"/>
</dbReference>
<organism evidence="1 2">
    <name type="scientific">Pseudoalteromonas caenipelagi</name>
    <dbReference type="NCBI Taxonomy" id="2726988"/>
    <lineage>
        <taxon>Bacteria</taxon>
        <taxon>Pseudomonadati</taxon>
        <taxon>Pseudomonadota</taxon>
        <taxon>Gammaproteobacteria</taxon>
        <taxon>Alteromonadales</taxon>
        <taxon>Pseudoalteromonadaceae</taxon>
        <taxon>Pseudoalteromonas</taxon>
    </lineage>
</organism>
<sequence>MKTQLIVQSQHTYQLKPAVKKANAEQTSAPQAPENKSFIRSSEKGIELAKKLQSEFTSTIYDQPSYNNSKAISTYTAINNQERRAEVQSLIGVNVFV</sequence>
<dbReference type="RefSeq" id="WP_171625262.1">
    <property type="nucleotide sequence ID" value="NZ_JABBPG010000002.1"/>
</dbReference>
<protein>
    <submittedName>
        <fullName evidence="1">Uncharacterized protein</fullName>
    </submittedName>
</protein>
<gene>
    <name evidence="1" type="ORF">HG263_06495</name>
</gene>
<evidence type="ECO:0000313" key="2">
    <source>
        <dbReference type="Proteomes" id="UP000586305"/>
    </source>
</evidence>
<proteinExistence type="predicted"/>
<keyword evidence="2" id="KW-1185">Reference proteome</keyword>
<reference evidence="1 2" key="1">
    <citation type="submission" date="2020-04" db="EMBL/GenBank/DDBJ databases">
        <title>Pseudoalteromonas caenipelagi sp. nov., isolated from a tidal flat.</title>
        <authorList>
            <person name="Park S."/>
            <person name="Yoon J.-H."/>
        </authorList>
    </citation>
    <scope>NUCLEOTIDE SEQUENCE [LARGE SCALE GENOMIC DNA]</scope>
    <source>
        <strain evidence="1 2">JBTF-M23</strain>
    </source>
</reference>
<evidence type="ECO:0000313" key="1">
    <source>
        <dbReference type="EMBL" id="NOU50190.1"/>
    </source>
</evidence>
<name>A0A849VBN1_9GAMM</name>
<accession>A0A849VBN1</accession>
<comment type="caution">
    <text evidence="1">The sequence shown here is derived from an EMBL/GenBank/DDBJ whole genome shotgun (WGS) entry which is preliminary data.</text>
</comment>
<dbReference type="EMBL" id="JABBPG010000002">
    <property type="protein sequence ID" value="NOU50190.1"/>
    <property type="molecule type" value="Genomic_DNA"/>
</dbReference>